<feature type="binding site" evidence="3">
    <location>
        <begin position="99"/>
        <end position="101"/>
    </location>
    <ligand>
        <name>S-adenosyl-L-methionine</name>
        <dbReference type="ChEBI" id="CHEBI:59789"/>
    </ligand>
</feature>
<dbReference type="InterPro" id="IPR005271">
    <property type="entry name" value="CmoA"/>
</dbReference>
<protein>
    <recommendedName>
        <fullName evidence="3">Carboxy-S-adenosyl-L-methionine synthase</fullName>
        <shortName evidence="3">Cx-SAM synthase</shortName>
        <ecNumber evidence="3">2.1.3.-</ecNumber>
    </recommendedName>
</protein>
<keyword evidence="4" id="KW-0489">Methyltransferase</keyword>
<dbReference type="NCBIfam" id="TIGR00740">
    <property type="entry name" value="carboxy-S-adenosyl-L-methionine synthase CmoA"/>
    <property type="match status" value="1"/>
</dbReference>
<dbReference type="HAMAP" id="MF_01589">
    <property type="entry name" value="Cx_SAM_synthase"/>
    <property type="match status" value="1"/>
</dbReference>
<dbReference type="PANTHER" id="PTHR43861:SF2">
    <property type="entry name" value="CARBOXY-S-ADENOSYL-L-METHIONINE SYNTHASE"/>
    <property type="match status" value="1"/>
</dbReference>
<sequence>MANKMTNHKNFSPSNITKSQFYSASDENKAAESDFPSGKDTIFANNLAPVSPFAFNEEVTAVFDDMIKRSVPLYMESIQRQCQMAQRFYKPGTFMYDLGCSHGNLGIMMMNFFSGINNGLYPRPSMQNSHPFTMIAVDSSFPMIAKYKNRLHKGGYSNKKSDNKICLVCSLAEDIVISRASAVIVNLTMQFIKLSKRDQFIKGIHDGMVPGGILILSEKISHEDRDICGLQQDFYKNFKLDNGYSELEISRKREALENILIPETTKSHMERLGRAGFKKIDIWLKWFNFVSFIAIR</sequence>
<dbReference type="STRING" id="1246637.MTBBW1_20019"/>
<evidence type="ECO:0000256" key="3">
    <source>
        <dbReference type="HAMAP-Rule" id="MF_01589"/>
    </source>
</evidence>
<dbReference type="CDD" id="cd02440">
    <property type="entry name" value="AdoMet_MTases"/>
    <property type="match status" value="1"/>
</dbReference>
<keyword evidence="5" id="KW-1185">Reference proteome</keyword>
<evidence type="ECO:0000313" key="5">
    <source>
        <dbReference type="Proteomes" id="UP000191931"/>
    </source>
</evidence>
<accession>A0A1W1HBP3</accession>
<dbReference type="AlphaFoldDB" id="A0A1W1HBP3"/>
<dbReference type="GO" id="GO:0032259">
    <property type="term" value="P:methylation"/>
    <property type="evidence" value="ECO:0007669"/>
    <property type="project" value="UniProtKB-KW"/>
</dbReference>
<keyword evidence="2 3" id="KW-0949">S-adenosyl-L-methionine</keyword>
<organism evidence="4 5">
    <name type="scientific">Desulfamplus magnetovallimortis</name>
    <dbReference type="NCBI Taxonomy" id="1246637"/>
    <lineage>
        <taxon>Bacteria</taxon>
        <taxon>Pseudomonadati</taxon>
        <taxon>Thermodesulfobacteriota</taxon>
        <taxon>Desulfobacteria</taxon>
        <taxon>Desulfobacterales</taxon>
        <taxon>Desulfobacteraceae</taxon>
        <taxon>Desulfamplus</taxon>
    </lineage>
</organism>
<name>A0A1W1HBP3_9BACT</name>
<dbReference type="Gene3D" id="3.40.50.150">
    <property type="entry name" value="Vaccinia Virus protein VP39"/>
    <property type="match status" value="1"/>
</dbReference>
<reference evidence="4 5" key="1">
    <citation type="submission" date="2017-03" db="EMBL/GenBank/DDBJ databases">
        <authorList>
            <person name="Afonso C.L."/>
            <person name="Miller P.J."/>
            <person name="Scott M.A."/>
            <person name="Spackman E."/>
            <person name="Goraichik I."/>
            <person name="Dimitrov K.M."/>
            <person name="Suarez D.L."/>
            <person name="Swayne D.E."/>
        </authorList>
    </citation>
    <scope>NUCLEOTIDE SEQUENCE [LARGE SCALE GENOMIC DNA]</scope>
    <source>
        <strain evidence="4">PRJEB14757</strain>
    </source>
</reference>
<feature type="binding site" evidence="3">
    <location>
        <position position="186"/>
    </location>
    <ligand>
        <name>S-adenosyl-L-methionine</name>
        <dbReference type="ChEBI" id="CHEBI:59789"/>
    </ligand>
</feature>
<dbReference type="GO" id="GO:0016743">
    <property type="term" value="F:carboxyl- or carbamoyltransferase activity"/>
    <property type="evidence" value="ECO:0007669"/>
    <property type="project" value="UniProtKB-UniRule"/>
</dbReference>
<evidence type="ECO:0000256" key="2">
    <source>
        <dbReference type="ARBA" id="ARBA00022691"/>
    </source>
</evidence>
<evidence type="ECO:0000313" key="4">
    <source>
        <dbReference type="EMBL" id="SLM29822.1"/>
    </source>
</evidence>
<dbReference type="EMBL" id="FWEV01000112">
    <property type="protein sequence ID" value="SLM29822.1"/>
    <property type="molecule type" value="Genomic_DNA"/>
</dbReference>
<dbReference type="GO" id="GO:0008168">
    <property type="term" value="F:methyltransferase activity"/>
    <property type="evidence" value="ECO:0007669"/>
    <property type="project" value="UniProtKB-KW"/>
</dbReference>
<comment type="similarity">
    <text evidence="3">Belongs to the class I-like SAM-binding methyltransferase superfamily. Cx-SAM synthase family.</text>
</comment>
<dbReference type="EC" id="2.1.3.-" evidence="3"/>
<keyword evidence="1 3" id="KW-0808">Transferase</keyword>
<proteinExistence type="inferred from homology"/>
<comment type="caution">
    <text evidence="3">Lacks conserved residue(s) required for the propagation of feature annotation.</text>
</comment>
<feature type="binding site" evidence="3">
    <location>
        <position position="74"/>
    </location>
    <ligand>
        <name>S-adenosyl-L-methionine</name>
        <dbReference type="ChEBI" id="CHEBI:59789"/>
    </ligand>
</feature>
<dbReference type="SUPFAM" id="SSF53335">
    <property type="entry name" value="S-adenosyl-L-methionine-dependent methyltransferases"/>
    <property type="match status" value="1"/>
</dbReference>
<comment type="function">
    <text evidence="3">Catalyzes the conversion of S-adenosyl-L-methionine (SAM) to carboxy-S-adenosyl-L-methionine (Cx-SAM).</text>
</comment>
<gene>
    <name evidence="3 4" type="primary">cmoA</name>
    <name evidence="4" type="ORF">MTBBW1_20019</name>
</gene>
<evidence type="ECO:0000256" key="1">
    <source>
        <dbReference type="ARBA" id="ARBA00022679"/>
    </source>
</evidence>
<comment type="catalytic activity">
    <reaction evidence="3">
        <text>prephenate + S-adenosyl-L-methionine = carboxy-S-adenosyl-L-methionine + 3-phenylpyruvate + H2O</text>
        <dbReference type="Rhea" id="RHEA:51692"/>
        <dbReference type="ChEBI" id="CHEBI:15377"/>
        <dbReference type="ChEBI" id="CHEBI:18005"/>
        <dbReference type="ChEBI" id="CHEBI:29934"/>
        <dbReference type="ChEBI" id="CHEBI:59789"/>
        <dbReference type="ChEBI" id="CHEBI:134278"/>
    </reaction>
</comment>
<dbReference type="PANTHER" id="PTHR43861">
    <property type="entry name" value="TRANS-ACONITATE 2-METHYLTRANSFERASE-RELATED"/>
    <property type="match status" value="1"/>
</dbReference>
<dbReference type="GO" id="GO:0002098">
    <property type="term" value="P:tRNA wobble uridine modification"/>
    <property type="evidence" value="ECO:0007669"/>
    <property type="project" value="InterPro"/>
</dbReference>
<dbReference type="InterPro" id="IPR029063">
    <property type="entry name" value="SAM-dependent_MTases_sf"/>
</dbReference>
<feature type="binding site" evidence="3">
    <location>
        <position position="253"/>
    </location>
    <ligand>
        <name>S-adenosyl-L-methionine</name>
        <dbReference type="ChEBI" id="CHEBI:59789"/>
    </ligand>
</feature>
<dbReference type="GO" id="GO:1904047">
    <property type="term" value="F:S-adenosyl-L-methionine binding"/>
    <property type="evidence" value="ECO:0007669"/>
    <property type="project" value="UniProtKB-UniRule"/>
</dbReference>
<dbReference type="Proteomes" id="UP000191931">
    <property type="component" value="Unassembled WGS sequence"/>
</dbReference>